<feature type="transmembrane region" description="Helical" evidence="5">
    <location>
        <begin position="165"/>
        <end position="184"/>
    </location>
</feature>
<dbReference type="PANTHER" id="PTHR24221:SF654">
    <property type="entry name" value="ATP-BINDING CASSETTE SUB-FAMILY B MEMBER 6"/>
    <property type="match status" value="1"/>
</dbReference>
<dbReference type="GO" id="GO:0140359">
    <property type="term" value="F:ABC-type transporter activity"/>
    <property type="evidence" value="ECO:0007669"/>
    <property type="project" value="InterPro"/>
</dbReference>
<protein>
    <submittedName>
        <fullName evidence="7">ATP-binding cassette transporter</fullName>
    </submittedName>
</protein>
<gene>
    <name evidence="7" type="ORF">OMM_13796</name>
</gene>
<feature type="domain" description="ABC transmembrane type-1" evidence="6">
    <location>
        <begin position="1"/>
        <end position="68"/>
    </location>
</feature>
<dbReference type="InterPro" id="IPR027417">
    <property type="entry name" value="P-loop_NTPase"/>
</dbReference>
<keyword evidence="7" id="KW-0067">ATP-binding</keyword>
<dbReference type="InterPro" id="IPR011527">
    <property type="entry name" value="ABC1_TM_dom"/>
</dbReference>
<dbReference type="Gene3D" id="1.20.1560.10">
    <property type="entry name" value="ABC transporter type 1, transmembrane domain"/>
    <property type="match status" value="1"/>
</dbReference>
<feature type="transmembrane region" description="Helical" evidence="5">
    <location>
        <begin position="130"/>
        <end position="159"/>
    </location>
</feature>
<organism evidence="7 8">
    <name type="scientific">Candidatus Magnetoglobus multicellularis str. Araruama</name>
    <dbReference type="NCBI Taxonomy" id="890399"/>
    <lineage>
        <taxon>Bacteria</taxon>
        <taxon>Pseudomonadati</taxon>
        <taxon>Thermodesulfobacteriota</taxon>
        <taxon>Desulfobacteria</taxon>
        <taxon>Desulfobacterales</taxon>
        <taxon>Desulfobacteraceae</taxon>
        <taxon>Candidatus Magnetoglobus</taxon>
    </lineage>
</organism>
<keyword evidence="7" id="KW-0547">Nucleotide-binding</keyword>
<keyword evidence="2 5" id="KW-0812">Transmembrane</keyword>
<evidence type="ECO:0000313" key="7">
    <source>
        <dbReference type="EMBL" id="ETR65731.1"/>
    </source>
</evidence>
<dbReference type="GO" id="GO:0005524">
    <property type="term" value="F:ATP binding"/>
    <property type="evidence" value="ECO:0007669"/>
    <property type="project" value="UniProtKB-KW"/>
</dbReference>
<evidence type="ECO:0000313" key="8">
    <source>
        <dbReference type="Proteomes" id="UP000189670"/>
    </source>
</evidence>
<dbReference type="SUPFAM" id="SSF90123">
    <property type="entry name" value="ABC transporter transmembrane region"/>
    <property type="match status" value="1"/>
</dbReference>
<dbReference type="InterPro" id="IPR036640">
    <property type="entry name" value="ABC1_TM_sf"/>
</dbReference>
<sequence>FGKKGATELINRLTLDINTLSQSIPIFVISLEGLFTIFGIFIYCLFLSISSCLCMLLFVFISLLLFFMKYIETQHQFSIADEEERNYFETINGLLVGFKQIKVNQKRSQSLHNDLKDMTHKTKSMKAKGLFNLLQVTLYTDTLYFIMLGAFIFLLPLLFESNKTILPKLITAILFVYSPLSFIYKCVPQVVMSNLAVERLENLENQLDENIRHAKDLGPLAIDLQKISLSSVVFHYMDKDNQSSFTLGPLDLTIHQGEVVFIAGGNGSGKSTLLKLLTGLYETNVSGKMLLNEEKITETTLPMYRQLFSIIFTDYHLFKKLYGIEKVDPNRINDLLKEMALEKKTQFKEQLFTNIDLSTGQKKRLAYVVSILEDRPIYIFDEWA</sequence>
<dbReference type="Proteomes" id="UP000189670">
    <property type="component" value="Unassembled WGS sequence"/>
</dbReference>
<evidence type="ECO:0000256" key="2">
    <source>
        <dbReference type="ARBA" id="ARBA00022692"/>
    </source>
</evidence>
<dbReference type="InterPro" id="IPR039421">
    <property type="entry name" value="Type_1_exporter"/>
</dbReference>
<keyword evidence="3 5" id="KW-1133">Transmembrane helix</keyword>
<dbReference type="InterPro" id="IPR003439">
    <property type="entry name" value="ABC_transporter-like_ATP-bd"/>
</dbReference>
<dbReference type="EMBL" id="ATBP01002551">
    <property type="protein sequence ID" value="ETR65731.1"/>
    <property type="molecule type" value="Genomic_DNA"/>
</dbReference>
<dbReference type="PROSITE" id="PS50929">
    <property type="entry name" value="ABC_TM1F"/>
    <property type="match status" value="1"/>
</dbReference>
<evidence type="ECO:0000256" key="4">
    <source>
        <dbReference type="ARBA" id="ARBA00023136"/>
    </source>
</evidence>
<dbReference type="Pfam" id="PF00005">
    <property type="entry name" value="ABC_tran"/>
    <property type="match status" value="1"/>
</dbReference>
<dbReference type="SUPFAM" id="SSF52540">
    <property type="entry name" value="P-loop containing nucleoside triphosphate hydrolases"/>
    <property type="match status" value="1"/>
</dbReference>
<dbReference type="Gene3D" id="3.40.50.300">
    <property type="entry name" value="P-loop containing nucleotide triphosphate hydrolases"/>
    <property type="match status" value="1"/>
</dbReference>
<evidence type="ECO:0000256" key="3">
    <source>
        <dbReference type="ARBA" id="ARBA00022989"/>
    </source>
</evidence>
<proteinExistence type="predicted"/>
<accession>A0A1V1NT38</accession>
<dbReference type="GO" id="GO:0016887">
    <property type="term" value="F:ATP hydrolysis activity"/>
    <property type="evidence" value="ECO:0007669"/>
    <property type="project" value="InterPro"/>
</dbReference>
<evidence type="ECO:0000256" key="1">
    <source>
        <dbReference type="ARBA" id="ARBA00004651"/>
    </source>
</evidence>
<comment type="subcellular location">
    <subcellularLocation>
        <location evidence="1">Cell membrane</location>
        <topology evidence="1">Multi-pass membrane protein</topology>
    </subcellularLocation>
</comment>
<evidence type="ECO:0000256" key="5">
    <source>
        <dbReference type="SAM" id="Phobius"/>
    </source>
</evidence>
<name>A0A1V1NT38_9BACT</name>
<reference evidence="8" key="1">
    <citation type="submission" date="2012-11" db="EMBL/GenBank/DDBJ databases">
        <authorList>
            <person name="Lucero-Rivera Y.E."/>
            <person name="Tovar-Ramirez D."/>
        </authorList>
    </citation>
    <scope>NUCLEOTIDE SEQUENCE [LARGE SCALE GENOMIC DNA]</scope>
    <source>
        <strain evidence="8">Araruama</strain>
    </source>
</reference>
<feature type="non-terminal residue" evidence="7">
    <location>
        <position position="1"/>
    </location>
</feature>
<comment type="caution">
    <text evidence="7">The sequence shown here is derived from an EMBL/GenBank/DDBJ whole genome shotgun (WGS) entry which is preliminary data.</text>
</comment>
<keyword evidence="4 5" id="KW-0472">Membrane</keyword>
<dbReference type="GO" id="GO:0034040">
    <property type="term" value="F:ATPase-coupled lipid transmembrane transporter activity"/>
    <property type="evidence" value="ECO:0007669"/>
    <property type="project" value="TreeGrafter"/>
</dbReference>
<dbReference type="PANTHER" id="PTHR24221">
    <property type="entry name" value="ATP-BINDING CASSETTE SUB-FAMILY B"/>
    <property type="match status" value="1"/>
</dbReference>
<dbReference type="GO" id="GO:0005886">
    <property type="term" value="C:plasma membrane"/>
    <property type="evidence" value="ECO:0007669"/>
    <property type="project" value="UniProtKB-SubCell"/>
</dbReference>
<dbReference type="AlphaFoldDB" id="A0A1V1NT38"/>
<feature type="transmembrane region" description="Helical" evidence="5">
    <location>
        <begin position="40"/>
        <end position="67"/>
    </location>
</feature>
<feature type="non-terminal residue" evidence="7">
    <location>
        <position position="384"/>
    </location>
</feature>
<evidence type="ECO:0000259" key="6">
    <source>
        <dbReference type="PROSITE" id="PS50929"/>
    </source>
</evidence>